<dbReference type="SUPFAM" id="SSF55729">
    <property type="entry name" value="Acyl-CoA N-acyltransferases (Nat)"/>
    <property type="match status" value="1"/>
</dbReference>
<evidence type="ECO:0000313" key="2">
    <source>
        <dbReference type="EMBL" id="MCG4610573.1"/>
    </source>
</evidence>
<accession>A0ABS9MID8</accession>
<sequence>MITEQCTKGLEDNPEACRIRQAVFVDEQGFHNEFDEIDPEAWHVVLWEDRAALATGRVFPKQGSDGIWTIGRVAVLKPYRGKGLGALVVQKLEQVAAQHGAKAFTLSAQVRAQGFYEAIGYHAKGETYLDEYCPHVTMTKPAGEENQEEQS</sequence>
<name>A0ABS9MID8_9FIRM</name>
<reference evidence="2 3" key="1">
    <citation type="submission" date="2022-01" db="EMBL/GenBank/DDBJ databases">
        <title>Collection of gut derived symbiotic bacterial strains cultured from healthy donors.</title>
        <authorList>
            <person name="Lin H."/>
            <person name="Kohout C."/>
            <person name="Waligurski E."/>
            <person name="Pamer E.G."/>
        </authorList>
    </citation>
    <scope>NUCLEOTIDE SEQUENCE [LARGE SCALE GENOMIC DNA]</scope>
    <source>
        <strain evidence="2 3">DFI.7.58</strain>
    </source>
</reference>
<dbReference type="PANTHER" id="PTHR13355">
    <property type="entry name" value="GLUCOSAMINE 6-PHOSPHATE N-ACETYLTRANSFERASE"/>
    <property type="match status" value="1"/>
</dbReference>
<dbReference type="Pfam" id="PF13673">
    <property type="entry name" value="Acetyltransf_10"/>
    <property type="match status" value="1"/>
</dbReference>
<dbReference type="RefSeq" id="WP_237966679.1">
    <property type="nucleotide sequence ID" value="NZ_JAKNHQ010000007.1"/>
</dbReference>
<dbReference type="CDD" id="cd04301">
    <property type="entry name" value="NAT_SF"/>
    <property type="match status" value="1"/>
</dbReference>
<dbReference type="GO" id="GO:0016746">
    <property type="term" value="F:acyltransferase activity"/>
    <property type="evidence" value="ECO:0007669"/>
    <property type="project" value="UniProtKB-KW"/>
</dbReference>
<dbReference type="PROSITE" id="PS51186">
    <property type="entry name" value="GNAT"/>
    <property type="match status" value="1"/>
</dbReference>
<evidence type="ECO:0000259" key="1">
    <source>
        <dbReference type="PROSITE" id="PS51186"/>
    </source>
</evidence>
<dbReference type="Proteomes" id="UP001298681">
    <property type="component" value="Unassembled WGS sequence"/>
</dbReference>
<dbReference type="InterPro" id="IPR016181">
    <property type="entry name" value="Acyl_CoA_acyltransferase"/>
</dbReference>
<comment type="caution">
    <text evidence="2">The sequence shown here is derived from an EMBL/GenBank/DDBJ whole genome shotgun (WGS) entry which is preliminary data.</text>
</comment>
<dbReference type="InterPro" id="IPR039143">
    <property type="entry name" value="GNPNAT1-like"/>
</dbReference>
<dbReference type="EMBL" id="JAKNHQ010000007">
    <property type="protein sequence ID" value="MCG4610573.1"/>
    <property type="molecule type" value="Genomic_DNA"/>
</dbReference>
<organism evidence="2 3">
    <name type="scientific">Anaeromassilibacillus senegalensis</name>
    <dbReference type="NCBI Taxonomy" id="1673717"/>
    <lineage>
        <taxon>Bacteria</taxon>
        <taxon>Bacillati</taxon>
        <taxon>Bacillota</taxon>
        <taxon>Clostridia</taxon>
        <taxon>Eubacteriales</taxon>
        <taxon>Acutalibacteraceae</taxon>
        <taxon>Anaeromassilibacillus</taxon>
    </lineage>
</organism>
<keyword evidence="2" id="KW-0808">Transferase</keyword>
<dbReference type="InterPro" id="IPR000182">
    <property type="entry name" value="GNAT_dom"/>
</dbReference>
<protein>
    <submittedName>
        <fullName evidence="2">GNAT family N-acetyltransferase</fullName>
        <ecNumber evidence="2">2.3.1.-</ecNumber>
    </submittedName>
</protein>
<gene>
    <name evidence="2" type="ORF">L0P57_06460</name>
</gene>
<dbReference type="PANTHER" id="PTHR13355:SF11">
    <property type="entry name" value="GLUCOSAMINE 6-PHOSPHATE N-ACETYLTRANSFERASE"/>
    <property type="match status" value="1"/>
</dbReference>
<evidence type="ECO:0000313" key="3">
    <source>
        <dbReference type="Proteomes" id="UP001298681"/>
    </source>
</evidence>
<proteinExistence type="predicted"/>
<keyword evidence="2" id="KW-0012">Acyltransferase</keyword>
<dbReference type="EC" id="2.3.1.-" evidence="2"/>
<dbReference type="Gene3D" id="3.40.630.30">
    <property type="match status" value="1"/>
</dbReference>
<keyword evidence="3" id="KW-1185">Reference proteome</keyword>
<feature type="domain" description="N-acetyltransferase" evidence="1">
    <location>
        <begin position="1"/>
        <end position="143"/>
    </location>
</feature>